<dbReference type="SUPFAM" id="SSF69047">
    <property type="entry name" value="Hypothetical protein YjbJ"/>
    <property type="match status" value="1"/>
</dbReference>
<keyword evidence="4" id="KW-1185">Reference proteome</keyword>
<dbReference type="InterPro" id="IPR026042">
    <property type="entry name" value="YjbJ"/>
</dbReference>
<dbReference type="Proteomes" id="UP001174908">
    <property type="component" value="Unassembled WGS sequence"/>
</dbReference>
<accession>A0ABT7NEN2</accession>
<dbReference type="InterPro" id="IPR036629">
    <property type="entry name" value="YjbJ_sf"/>
</dbReference>
<evidence type="ECO:0000256" key="1">
    <source>
        <dbReference type="ARBA" id="ARBA00009129"/>
    </source>
</evidence>
<dbReference type="Pfam" id="PF05532">
    <property type="entry name" value="CsbD"/>
    <property type="match status" value="1"/>
</dbReference>
<evidence type="ECO:0000313" key="4">
    <source>
        <dbReference type="Proteomes" id="UP001174908"/>
    </source>
</evidence>
<comment type="similarity">
    <text evidence="1">Belongs to the UPF0337 (CsbD) family.</text>
</comment>
<dbReference type="PANTHER" id="PTHR34977:SF1">
    <property type="entry name" value="UPF0337 PROTEIN YJBJ"/>
    <property type="match status" value="1"/>
</dbReference>
<dbReference type="InterPro" id="IPR008462">
    <property type="entry name" value="CsbD"/>
</dbReference>
<dbReference type="RefSeq" id="WP_286661446.1">
    <property type="nucleotide sequence ID" value="NZ_JASZYV010000003.1"/>
</dbReference>
<dbReference type="NCBIfam" id="NF007748">
    <property type="entry name" value="PRK10428.1"/>
    <property type="match status" value="1"/>
</dbReference>
<dbReference type="PIRSF" id="PIRSF039008">
    <property type="entry name" value="YjbJ"/>
    <property type="match status" value="1"/>
</dbReference>
<dbReference type="PANTHER" id="PTHR34977">
    <property type="entry name" value="UPF0337 PROTEIN YJBJ"/>
    <property type="match status" value="1"/>
</dbReference>
<dbReference type="EMBL" id="JASZYV010000003">
    <property type="protein sequence ID" value="MDM0046372.1"/>
    <property type="molecule type" value="Genomic_DNA"/>
</dbReference>
<name>A0ABT7NEN2_9BURK</name>
<gene>
    <name evidence="3" type="ORF">QTH91_17910</name>
</gene>
<proteinExistence type="inferred from homology"/>
<comment type="caution">
    <text evidence="3">The sequence shown here is derived from an EMBL/GenBank/DDBJ whole genome shotgun (WGS) entry which is preliminary data.</text>
</comment>
<evidence type="ECO:0000259" key="2">
    <source>
        <dbReference type="Pfam" id="PF05532"/>
    </source>
</evidence>
<evidence type="ECO:0000313" key="3">
    <source>
        <dbReference type="EMBL" id="MDM0046372.1"/>
    </source>
</evidence>
<organism evidence="3 4">
    <name type="scientific">Variovorax dokdonensis</name>
    <dbReference type="NCBI Taxonomy" id="344883"/>
    <lineage>
        <taxon>Bacteria</taxon>
        <taxon>Pseudomonadati</taxon>
        <taxon>Pseudomonadota</taxon>
        <taxon>Betaproteobacteria</taxon>
        <taxon>Burkholderiales</taxon>
        <taxon>Comamonadaceae</taxon>
        <taxon>Variovorax</taxon>
    </lineage>
</organism>
<reference evidence="3" key="1">
    <citation type="submission" date="2023-06" db="EMBL/GenBank/DDBJ databases">
        <authorList>
            <person name="Jiang Y."/>
            <person name="Liu Q."/>
        </authorList>
    </citation>
    <scope>NUCLEOTIDE SEQUENCE</scope>
    <source>
        <strain evidence="3">CGMCC 1.12089</strain>
    </source>
</reference>
<dbReference type="Gene3D" id="1.10.1470.10">
    <property type="entry name" value="YjbJ"/>
    <property type="match status" value="1"/>
</dbReference>
<protein>
    <submittedName>
        <fullName evidence="3">CsbD family protein</fullName>
    </submittedName>
</protein>
<dbReference type="InterPro" id="IPR050423">
    <property type="entry name" value="UPF0337_stress_rsp"/>
</dbReference>
<sequence>MNKDTIEGNWKQVKGKVREQWGKLTDDDFDVIAGKRDQLLGRIQERHGISRDEAEKQVKDWESRNPDFNFEKY</sequence>
<feature type="domain" description="CsbD-like" evidence="2">
    <location>
        <begin position="4"/>
        <end position="56"/>
    </location>
</feature>